<name>K1KYI2_CECL9</name>
<comment type="caution">
    <text evidence="2">The sequence shown here is derived from an EMBL/GenBank/DDBJ whole genome shotgun (WGS) entry which is preliminary data.</text>
</comment>
<dbReference type="AlphaFoldDB" id="K1KYI2"/>
<organism evidence="2 3">
    <name type="scientific">Cecembia lonarensis (strain CCUG 58316 / KCTC 22772 / LW9)</name>
    <dbReference type="NCBI Taxonomy" id="1225176"/>
    <lineage>
        <taxon>Bacteria</taxon>
        <taxon>Pseudomonadati</taxon>
        <taxon>Bacteroidota</taxon>
        <taxon>Cytophagia</taxon>
        <taxon>Cytophagales</taxon>
        <taxon>Cyclobacteriaceae</taxon>
        <taxon>Cecembia</taxon>
    </lineage>
</organism>
<feature type="domain" description="Type I restriction enzyme R protein N-terminal" evidence="1">
    <location>
        <begin position="44"/>
        <end position="153"/>
    </location>
</feature>
<reference evidence="2 3" key="1">
    <citation type="journal article" date="2012" name="J. Bacteriol.">
        <title>Draft Genome Sequence of Cecembia lonarensis Strain LW9T, Isolated from Lonar Lake, a Haloalkaline Lake in India.</title>
        <authorList>
            <person name="Shivaji S."/>
            <person name="Ara S."/>
            <person name="Singh A."/>
            <person name="Pinnaka A.K."/>
        </authorList>
    </citation>
    <scope>NUCLEOTIDE SEQUENCE [LARGE SCALE GENOMIC DNA]</scope>
    <source>
        <strain evidence="2 3">LW9</strain>
    </source>
</reference>
<protein>
    <recommendedName>
        <fullName evidence="1">Type I restriction enzyme R protein N-terminal domain-containing protein</fullName>
    </recommendedName>
</protein>
<keyword evidence="3" id="KW-1185">Reference proteome</keyword>
<evidence type="ECO:0000313" key="3">
    <source>
        <dbReference type="Proteomes" id="UP000004478"/>
    </source>
</evidence>
<proteinExistence type="predicted"/>
<dbReference type="Proteomes" id="UP000004478">
    <property type="component" value="Unassembled WGS sequence"/>
</dbReference>
<dbReference type="OrthoDB" id="9790377at2"/>
<sequence>MAVDRYTYLDTRLNFPEMEHQLRQEDGKWSVFDPLRKKFLVLTPEEWVRQHMILFLTQFKGYPRSLFALEKGLQYNKLQKRFDILILNRDGNPFLLIECKAPEVPLSQKTLEQVCMYNKSINAEFIGISNGLKHVFFKLDRISARYEQLHDLPKFT</sequence>
<evidence type="ECO:0000313" key="2">
    <source>
        <dbReference type="EMBL" id="EKB49190.1"/>
    </source>
</evidence>
<accession>K1KYI2</accession>
<gene>
    <name evidence="2" type="ORF">B879_02201</name>
</gene>
<dbReference type="Pfam" id="PF13588">
    <property type="entry name" value="HSDR_N_2"/>
    <property type="match status" value="1"/>
</dbReference>
<dbReference type="EMBL" id="AMGM01000031">
    <property type="protein sequence ID" value="EKB49190.1"/>
    <property type="molecule type" value="Genomic_DNA"/>
</dbReference>
<dbReference type="Gene3D" id="3.90.1570.30">
    <property type="match status" value="1"/>
</dbReference>
<dbReference type="InterPro" id="IPR029464">
    <property type="entry name" value="HSDR_N"/>
</dbReference>
<dbReference type="PATRIC" id="fig|1225176.3.peg.2349"/>
<evidence type="ECO:0000259" key="1">
    <source>
        <dbReference type="Pfam" id="PF13588"/>
    </source>
</evidence>